<dbReference type="InterPro" id="IPR001343">
    <property type="entry name" value="Hemolysn_Ca-bd"/>
</dbReference>
<dbReference type="Pfam" id="PF04151">
    <property type="entry name" value="PPC"/>
    <property type="match status" value="1"/>
</dbReference>
<comment type="similarity">
    <text evidence="3">Belongs to the peptidase M10B family.</text>
</comment>
<comment type="cofactor">
    <cofactor evidence="1">
        <name>Ca(2+)</name>
        <dbReference type="ChEBI" id="CHEBI:29108"/>
    </cofactor>
</comment>
<dbReference type="GO" id="GO:0005509">
    <property type="term" value="F:calcium ion binding"/>
    <property type="evidence" value="ECO:0007669"/>
    <property type="project" value="InterPro"/>
</dbReference>
<reference evidence="7 8" key="1">
    <citation type="submission" date="2019-12" db="EMBL/GenBank/DDBJ databases">
        <title>Complete genome sequence of Algicella marina strain 9Alg 56(T) isolated from the red alga Tichocarpus crinitus.</title>
        <authorList>
            <person name="Kim S.-G."/>
            <person name="Nedashkovskaya O.I."/>
        </authorList>
    </citation>
    <scope>NUCLEOTIDE SEQUENCE [LARGE SCALE GENOMIC DNA]</scope>
    <source>
        <strain evidence="7 8">9Alg 56</strain>
    </source>
</reference>
<evidence type="ECO:0000259" key="6">
    <source>
        <dbReference type="SMART" id="SM00235"/>
    </source>
</evidence>
<dbReference type="InterPro" id="IPR018511">
    <property type="entry name" value="Hemolysin-typ_Ca-bd_CS"/>
</dbReference>
<evidence type="ECO:0000256" key="4">
    <source>
        <dbReference type="ARBA" id="ARBA00022525"/>
    </source>
</evidence>
<keyword evidence="8" id="KW-1185">Reference proteome</keyword>
<dbReference type="PRINTS" id="PR00313">
    <property type="entry name" value="CABNDNGRPT"/>
</dbReference>
<evidence type="ECO:0000313" key="8">
    <source>
        <dbReference type="Proteomes" id="UP000464495"/>
    </source>
</evidence>
<protein>
    <submittedName>
        <fullName evidence="7">Peptidase</fullName>
    </submittedName>
</protein>
<dbReference type="Gene3D" id="2.60.120.380">
    <property type="match status" value="1"/>
</dbReference>
<evidence type="ECO:0000256" key="3">
    <source>
        <dbReference type="ARBA" id="ARBA00009490"/>
    </source>
</evidence>
<dbReference type="GO" id="GO:0008270">
    <property type="term" value="F:zinc ion binding"/>
    <property type="evidence" value="ECO:0007669"/>
    <property type="project" value="InterPro"/>
</dbReference>
<accession>A0A6P1SUS3</accession>
<dbReference type="Gene3D" id="2.150.10.10">
    <property type="entry name" value="Serralysin-like metalloprotease, C-terminal"/>
    <property type="match status" value="4"/>
</dbReference>
<dbReference type="SUPFAM" id="SSF55486">
    <property type="entry name" value="Metalloproteases ('zincins'), catalytic domain"/>
    <property type="match status" value="1"/>
</dbReference>
<sequence length="805" mass="85088">MCTLCAEFRPYDEDCVFAELADTGRDYAARSESGSDAASNTGTAYSMNVGDTFTGYLSVGDTDWVRINLTAGQQYEITLDATGGDGLDDPYLRLFDSGGGYITENDDGGAGYNSRLVFTASYTGTYYIEADSWNNNYDGDYIIEVDTPEPPRNYTYDEIAEQLTEGYWGGSARSFNVSAGGELTVDLSGLTSARAALATHALEAWTNVTGIAFRRVTSGADITFDDNESGAFAQSNLSGSRIVSSHVNVSSSWDGGGSELDSYTFQTFIHEIGHALGLGHAGNYNGSAIYGQDNDYLNDSWQATVMSYFSQTDNTNVDADYAYIMSPMMADIIAIQDLYGRPTNQRTGDTTYGFNSVGVSGYLNQITNQNDPVAFTIYDDGGIDTLDFSGYVYDQRIDLRAGRSSDIGGLDGNMFIFRGVDIENLVSGSGNDTIQGNSLRNVVRGGNGNDVMNLGGGNDRAFGDDGNDTINGGAGNDVIEGGNGIDTLNGGDGIDTVRYVSSYDTDVRLNIWGLQDLGYGNGSDYVRNFENVTTGSGADSVWGTGANNVINLGAGNDRAFGKNGNDTLIGLNGNDNLFGGQGNDSLRGGDGNDLLMGAAGNDNLQGHAGDDTLDGGWGNDIYNGGGGIDTARYLSGANLRINLNISGSQNTNSGQETFISIENVTGGSGNDIIHGNGARNVLQGRDGSDTLFGYAGNDRLRGDNGADDVRGGAGRDTIWGNAGNDTLAGGTWADVFVFDSGDGTDRILDFQDGVDTIRIDSGAAAFWQLSVSDAGADTLIDFSDVRIRLVNFDHTLIDAGDFNFA</sequence>
<dbReference type="InterPro" id="IPR013858">
    <property type="entry name" value="Peptidase_M10B_C"/>
</dbReference>
<dbReference type="RefSeq" id="WP_161860769.1">
    <property type="nucleotide sequence ID" value="NZ_CP046620.1"/>
</dbReference>
<dbReference type="InterPro" id="IPR006026">
    <property type="entry name" value="Peptidase_Metallo"/>
</dbReference>
<keyword evidence="4" id="KW-0964">Secreted</keyword>
<evidence type="ECO:0000256" key="1">
    <source>
        <dbReference type="ARBA" id="ARBA00001913"/>
    </source>
</evidence>
<dbReference type="GO" id="GO:0004222">
    <property type="term" value="F:metalloendopeptidase activity"/>
    <property type="evidence" value="ECO:0007669"/>
    <property type="project" value="InterPro"/>
</dbReference>
<dbReference type="GO" id="GO:0005615">
    <property type="term" value="C:extracellular space"/>
    <property type="evidence" value="ECO:0007669"/>
    <property type="project" value="InterPro"/>
</dbReference>
<dbReference type="SUPFAM" id="SSF89260">
    <property type="entry name" value="Collagen-binding domain"/>
    <property type="match status" value="1"/>
</dbReference>
<keyword evidence="5" id="KW-0677">Repeat</keyword>
<dbReference type="PANTHER" id="PTHR38340:SF1">
    <property type="entry name" value="S-LAYER PROTEIN"/>
    <property type="match status" value="1"/>
</dbReference>
<dbReference type="InterPro" id="IPR050557">
    <property type="entry name" value="RTX_toxin/Mannuronan_C5-epim"/>
</dbReference>
<feature type="domain" description="Peptidase metallopeptidase" evidence="6">
    <location>
        <begin position="173"/>
        <end position="323"/>
    </location>
</feature>
<organism evidence="7 8">
    <name type="scientific">Algicella marina</name>
    <dbReference type="NCBI Taxonomy" id="2683284"/>
    <lineage>
        <taxon>Bacteria</taxon>
        <taxon>Pseudomonadati</taxon>
        <taxon>Pseudomonadota</taxon>
        <taxon>Alphaproteobacteria</taxon>
        <taxon>Rhodobacterales</taxon>
        <taxon>Paracoccaceae</taxon>
        <taxon>Algicella</taxon>
    </lineage>
</organism>
<evidence type="ECO:0000256" key="5">
    <source>
        <dbReference type="ARBA" id="ARBA00022737"/>
    </source>
</evidence>
<dbReference type="SUPFAM" id="SSF51120">
    <property type="entry name" value="beta-Roll"/>
    <property type="match status" value="3"/>
</dbReference>
<comment type="subcellular location">
    <subcellularLocation>
        <location evidence="2">Secreted</location>
    </subcellularLocation>
</comment>
<dbReference type="Pfam" id="PF08548">
    <property type="entry name" value="Peptidase_M10_C"/>
    <property type="match status" value="1"/>
</dbReference>
<dbReference type="EMBL" id="CP046620">
    <property type="protein sequence ID" value="QHQ34198.1"/>
    <property type="molecule type" value="Genomic_DNA"/>
</dbReference>
<dbReference type="SMART" id="SM00235">
    <property type="entry name" value="ZnMc"/>
    <property type="match status" value="1"/>
</dbReference>
<gene>
    <name evidence="7" type="ORF">GO499_02835</name>
</gene>
<dbReference type="InterPro" id="IPR007280">
    <property type="entry name" value="Peptidase_C_arc/bac"/>
</dbReference>
<evidence type="ECO:0000313" key="7">
    <source>
        <dbReference type="EMBL" id="QHQ34198.1"/>
    </source>
</evidence>
<dbReference type="PANTHER" id="PTHR38340">
    <property type="entry name" value="S-LAYER PROTEIN"/>
    <property type="match status" value="1"/>
</dbReference>
<dbReference type="KEGG" id="amaq:GO499_02835"/>
<dbReference type="InterPro" id="IPR034033">
    <property type="entry name" value="Serralysin-like"/>
</dbReference>
<name>A0A6P1SUS3_9RHOB</name>
<dbReference type="Gene3D" id="3.40.390.10">
    <property type="entry name" value="Collagenase (Catalytic Domain)"/>
    <property type="match status" value="1"/>
</dbReference>
<dbReference type="CDD" id="cd04277">
    <property type="entry name" value="ZnMc_serralysin_like"/>
    <property type="match status" value="1"/>
</dbReference>
<dbReference type="GO" id="GO:0031012">
    <property type="term" value="C:extracellular matrix"/>
    <property type="evidence" value="ECO:0007669"/>
    <property type="project" value="InterPro"/>
</dbReference>
<proteinExistence type="inferred from homology"/>
<dbReference type="InterPro" id="IPR024079">
    <property type="entry name" value="MetalloPept_cat_dom_sf"/>
</dbReference>
<dbReference type="GO" id="GO:0006508">
    <property type="term" value="P:proteolysis"/>
    <property type="evidence" value="ECO:0007669"/>
    <property type="project" value="UniProtKB-KW"/>
</dbReference>
<dbReference type="Pfam" id="PF13583">
    <property type="entry name" value="Reprolysin_4"/>
    <property type="match status" value="1"/>
</dbReference>
<dbReference type="PROSITE" id="PS00330">
    <property type="entry name" value="HEMOLYSIN_CALCIUM"/>
    <property type="match status" value="5"/>
</dbReference>
<dbReference type="Pfam" id="PF00353">
    <property type="entry name" value="HemolysinCabind"/>
    <property type="match status" value="6"/>
</dbReference>
<dbReference type="AlphaFoldDB" id="A0A6P1SUS3"/>
<dbReference type="Proteomes" id="UP000464495">
    <property type="component" value="Chromosome"/>
</dbReference>
<evidence type="ECO:0000256" key="2">
    <source>
        <dbReference type="ARBA" id="ARBA00004613"/>
    </source>
</evidence>
<dbReference type="InterPro" id="IPR011049">
    <property type="entry name" value="Serralysin-like_metalloprot_C"/>
</dbReference>